<evidence type="ECO:0000313" key="5">
    <source>
        <dbReference type="EMBL" id="SMC54082.1"/>
    </source>
</evidence>
<gene>
    <name evidence="5" type="ORF">SAMN04488101_101214</name>
</gene>
<evidence type="ECO:0000313" key="6">
    <source>
        <dbReference type="Proteomes" id="UP000192678"/>
    </source>
</evidence>
<dbReference type="EMBL" id="FWYB01000001">
    <property type="protein sequence ID" value="SMC54082.1"/>
    <property type="molecule type" value="Genomic_DNA"/>
</dbReference>
<dbReference type="Gene3D" id="1.10.10.60">
    <property type="entry name" value="Homeodomain-like"/>
    <property type="match status" value="1"/>
</dbReference>
<keyword evidence="1" id="KW-0805">Transcription regulation</keyword>
<dbReference type="InterPro" id="IPR009057">
    <property type="entry name" value="Homeodomain-like_sf"/>
</dbReference>
<name>A0A1W2A0W2_9SPHI</name>
<dbReference type="InterPro" id="IPR018060">
    <property type="entry name" value="HTH_AraC"/>
</dbReference>
<sequence>MLKIALICGDSPHVLELQKSYALLLVSKGKGKLRLNDHQVSLIPGRVFLLKENLSVKLEGTILDGHLVQFQEAMMSTFLRQSVIHKGKGLYNPDRALPYIDVNRNSLSFLIELIAQIGDGMDSGTFALALRHYLFVLLRHVNREAECEIKLVAGQEQRLTMLSVLMDNSYKENRKTSFYAKKMGIKARQLNEFTHKHFGKRFFKILMERILAEADALLIENNLPIKAIAYDLGFSHQNDFSVYYHRHRGCTPSAFRNSHCK</sequence>
<dbReference type="OrthoDB" id="751487at2"/>
<dbReference type="PANTHER" id="PTHR43280">
    <property type="entry name" value="ARAC-FAMILY TRANSCRIPTIONAL REGULATOR"/>
    <property type="match status" value="1"/>
</dbReference>
<feature type="domain" description="HTH araC/xylS-type" evidence="4">
    <location>
        <begin position="160"/>
        <end position="258"/>
    </location>
</feature>
<dbReference type="Pfam" id="PF12833">
    <property type="entry name" value="HTH_18"/>
    <property type="match status" value="1"/>
</dbReference>
<dbReference type="GO" id="GO:0043565">
    <property type="term" value="F:sequence-specific DNA binding"/>
    <property type="evidence" value="ECO:0007669"/>
    <property type="project" value="InterPro"/>
</dbReference>
<protein>
    <submittedName>
        <fullName evidence="5">Transcriptional regulator, AraC family</fullName>
    </submittedName>
</protein>
<dbReference type="PROSITE" id="PS01124">
    <property type="entry name" value="HTH_ARAC_FAMILY_2"/>
    <property type="match status" value="1"/>
</dbReference>
<dbReference type="PANTHER" id="PTHR43280:SF32">
    <property type="entry name" value="TRANSCRIPTIONAL REGULATORY PROTEIN"/>
    <property type="match status" value="1"/>
</dbReference>
<evidence type="ECO:0000256" key="3">
    <source>
        <dbReference type="ARBA" id="ARBA00023163"/>
    </source>
</evidence>
<evidence type="ECO:0000256" key="1">
    <source>
        <dbReference type="ARBA" id="ARBA00023015"/>
    </source>
</evidence>
<dbReference type="AlphaFoldDB" id="A0A1W2A0W2"/>
<dbReference type="GO" id="GO:0003700">
    <property type="term" value="F:DNA-binding transcription factor activity"/>
    <property type="evidence" value="ECO:0007669"/>
    <property type="project" value="InterPro"/>
</dbReference>
<dbReference type="Proteomes" id="UP000192678">
    <property type="component" value="Unassembled WGS sequence"/>
</dbReference>
<accession>A0A1W2A0W2</accession>
<reference evidence="5 6" key="1">
    <citation type="submission" date="2017-04" db="EMBL/GenBank/DDBJ databases">
        <authorList>
            <person name="Afonso C.L."/>
            <person name="Miller P.J."/>
            <person name="Scott M.A."/>
            <person name="Spackman E."/>
            <person name="Goraichik I."/>
            <person name="Dimitrov K.M."/>
            <person name="Suarez D.L."/>
            <person name="Swayne D.E."/>
        </authorList>
    </citation>
    <scope>NUCLEOTIDE SEQUENCE [LARGE SCALE GENOMIC DNA]</scope>
    <source>
        <strain evidence="5 6">DSM 19625</strain>
    </source>
</reference>
<dbReference type="SUPFAM" id="SSF46689">
    <property type="entry name" value="Homeodomain-like"/>
    <property type="match status" value="1"/>
</dbReference>
<organism evidence="5 6">
    <name type="scientific">Pedobacter nyackensis</name>
    <dbReference type="NCBI Taxonomy" id="475255"/>
    <lineage>
        <taxon>Bacteria</taxon>
        <taxon>Pseudomonadati</taxon>
        <taxon>Bacteroidota</taxon>
        <taxon>Sphingobacteriia</taxon>
        <taxon>Sphingobacteriales</taxon>
        <taxon>Sphingobacteriaceae</taxon>
        <taxon>Pedobacter</taxon>
    </lineage>
</organism>
<keyword evidence="2" id="KW-0238">DNA-binding</keyword>
<evidence type="ECO:0000259" key="4">
    <source>
        <dbReference type="PROSITE" id="PS01124"/>
    </source>
</evidence>
<dbReference type="RefSeq" id="WP_084286808.1">
    <property type="nucleotide sequence ID" value="NZ_FWYB01000001.1"/>
</dbReference>
<dbReference type="STRING" id="475255.SAMN04488101_101214"/>
<dbReference type="SMART" id="SM00342">
    <property type="entry name" value="HTH_ARAC"/>
    <property type="match status" value="1"/>
</dbReference>
<keyword evidence="3" id="KW-0804">Transcription</keyword>
<keyword evidence="6" id="KW-1185">Reference proteome</keyword>
<proteinExistence type="predicted"/>
<evidence type="ECO:0000256" key="2">
    <source>
        <dbReference type="ARBA" id="ARBA00023125"/>
    </source>
</evidence>